<dbReference type="Proteomes" id="UP000784294">
    <property type="component" value="Unassembled WGS sequence"/>
</dbReference>
<sequence>MAAPSSTISIAADASGDLPGCISVDNVSEVNPAEVAYLSRTNLLTSEPKLPSSLRPRCHVTVCLISRRSRFRAGWTSVSTSHRSYQHPQRESNRDSAEWELDTLNTRPHCHECPWVTDVNFKEGQAFCHIILFGGIVDEAIVYLL</sequence>
<keyword evidence="2" id="KW-1185">Reference proteome</keyword>
<evidence type="ECO:0000313" key="1">
    <source>
        <dbReference type="EMBL" id="VEL38237.1"/>
    </source>
</evidence>
<dbReference type="EMBL" id="CAAALY010257316">
    <property type="protein sequence ID" value="VEL38237.1"/>
    <property type="molecule type" value="Genomic_DNA"/>
</dbReference>
<name>A0A448XJM7_9PLAT</name>
<dbReference type="AlphaFoldDB" id="A0A448XJM7"/>
<reference evidence="1" key="1">
    <citation type="submission" date="2018-11" db="EMBL/GenBank/DDBJ databases">
        <authorList>
            <consortium name="Pathogen Informatics"/>
        </authorList>
    </citation>
    <scope>NUCLEOTIDE SEQUENCE</scope>
</reference>
<comment type="caution">
    <text evidence="1">The sequence shown here is derived from an EMBL/GenBank/DDBJ whole genome shotgun (WGS) entry which is preliminary data.</text>
</comment>
<accession>A0A448XJM7</accession>
<protein>
    <submittedName>
        <fullName evidence="1">Uncharacterized protein</fullName>
    </submittedName>
</protein>
<proteinExistence type="predicted"/>
<gene>
    <name evidence="1" type="ORF">PXEA_LOCUS31677</name>
</gene>
<evidence type="ECO:0000313" key="2">
    <source>
        <dbReference type="Proteomes" id="UP000784294"/>
    </source>
</evidence>
<organism evidence="1 2">
    <name type="scientific">Protopolystoma xenopodis</name>
    <dbReference type="NCBI Taxonomy" id="117903"/>
    <lineage>
        <taxon>Eukaryota</taxon>
        <taxon>Metazoa</taxon>
        <taxon>Spiralia</taxon>
        <taxon>Lophotrochozoa</taxon>
        <taxon>Platyhelminthes</taxon>
        <taxon>Monogenea</taxon>
        <taxon>Polyopisthocotylea</taxon>
        <taxon>Polystomatidea</taxon>
        <taxon>Polystomatidae</taxon>
        <taxon>Protopolystoma</taxon>
    </lineage>
</organism>